<evidence type="ECO:0000313" key="3">
    <source>
        <dbReference type="EMBL" id="MBT2133532.1"/>
    </source>
</evidence>
<evidence type="ECO:0000313" key="4">
    <source>
        <dbReference type="Proteomes" id="UP000811255"/>
    </source>
</evidence>
<feature type="domain" description="Metallo-beta-lactamase" evidence="2">
    <location>
        <begin position="64"/>
        <end position="254"/>
    </location>
</feature>
<dbReference type="EMBL" id="JAHFVK010000001">
    <property type="protein sequence ID" value="MBT2133532.1"/>
    <property type="molecule type" value="Genomic_DNA"/>
</dbReference>
<evidence type="ECO:0000259" key="2">
    <source>
        <dbReference type="SMART" id="SM00849"/>
    </source>
</evidence>
<dbReference type="NCBIfam" id="NF033105">
    <property type="entry name" value="bla_subclass_B3"/>
    <property type="match status" value="1"/>
</dbReference>
<dbReference type="Pfam" id="PF00753">
    <property type="entry name" value="Lactamase_B"/>
    <property type="match status" value="1"/>
</dbReference>
<dbReference type="SMART" id="SM00849">
    <property type="entry name" value="Lactamase_B"/>
    <property type="match status" value="1"/>
</dbReference>
<dbReference type="InterPro" id="IPR050855">
    <property type="entry name" value="NDM-1-like"/>
</dbReference>
<protein>
    <submittedName>
        <fullName evidence="3">Subclass B3 metallo-beta-lactamase</fullName>
    </submittedName>
</protein>
<feature type="chain" id="PRO_5045836273" evidence="1">
    <location>
        <begin position="22"/>
        <end position="297"/>
    </location>
</feature>
<sequence>MSVRFLAIAALLAASCTPAAADTPLPEGVTAEQFLAQCQDKDGWSDPAPPIRLFGNVYDVGTCGIVSLLVVGNAGHVLLDGATSEAAPLIAANIQRLGFKLGDVKWIVTSHEHFDHVGGVSELQRLTGAKLAARAEQRHALETGVVDQADPQAGMHDPFAKVRVDKIMTDGETLSLGDLSLTLHATPGHAPGSTTWSWRSCEAANCHSVVFADSISAVSSDSYRFSDHPDYVAAFRASLDKIAALDCDILITPHPAASTLYERLAGDAPLVLPGACSNYADFGRERIEARLQSEQNR</sequence>
<dbReference type="PANTHER" id="PTHR42951:SF17">
    <property type="entry name" value="METALLO-BETA-LACTAMASE DOMAIN-CONTAINING PROTEIN"/>
    <property type="match status" value="1"/>
</dbReference>
<dbReference type="Gene3D" id="3.60.15.10">
    <property type="entry name" value="Ribonuclease Z/Hydroxyacylglutathione hydrolase-like"/>
    <property type="match status" value="1"/>
</dbReference>
<evidence type="ECO:0000256" key="1">
    <source>
        <dbReference type="SAM" id="SignalP"/>
    </source>
</evidence>
<keyword evidence="1" id="KW-0732">Signal</keyword>
<organism evidence="3 4">
    <name type="scientific">Croceibacterium selenioxidans</name>
    <dbReference type="NCBI Taxonomy" id="2838833"/>
    <lineage>
        <taxon>Bacteria</taxon>
        <taxon>Pseudomonadati</taxon>
        <taxon>Pseudomonadota</taxon>
        <taxon>Alphaproteobacteria</taxon>
        <taxon>Sphingomonadales</taxon>
        <taxon>Erythrobacteraceae</taxon>
        <taxon>Croceibacterium</taxon>
    </lineage>
</organism>
<dbReference type="NCBIfam" id="NF012229">
    <property type="entry name" value="bla_class_B_core"/>
    <property type="match status" value="1"/>
</dbReference>
<proteinExistence type="predicted"/>
<reference evidence="3 4" key="1">
    <citation type="submission" date="2021-05" db="EMBL/GenBank/DDBJ databases">
        <title>Croceibacterium sp. LX-88 genome sequence.</title>
        <authorList>
            <person name="Luo X."/>
        </authorList>
    </citation>
    <scope>NUCLEOTIDE SEQUENCE [LARGE SCALE GENOMIC DNA]</scope>
    <source>
        <strain evidence="3 4">LX-88</strain>
    </source>
</reference>
<dbReference type="InterPro" id="IPR001279">
    <property type="entry name" value="Metallo-B-lactamas"/>
</dbReference>
<dbReference type="PROSITE" id="PS51257">
    <property type="entry name" value="PROKAR_LIPOPROTEIN"/>
    <property type="match status" value="1"/>
</dbReference>
<dbReference type="Proteomes" id="UP000811255">
    <property type="component" value="Unassembled WGS sequence"/>
</dbReference>
<dbReference type="CDD" id="cd16315">
    <property type="entry name" value="EVM-1-like_MBL-B3"/>
    <property type="match status" value="1"/>
</dbReference>
<accession>A0ABS5W185</accession>
<name>A0ABS5W185_9SPHN</name>
<gene>
    <name evidence="3" type="primary">bla</name>
    <name evidence="3" type="ORF">KK137_04210</name>
</gene>
<keyword evidence="4" id="KW-1185">Reference proteome</keyword>
<dbReference type="InterPro" id="IPR036866">
    <property type="entry name" value="RibonucZ/Hydroxyglut_hydro"/>
</dbReference>
<feature type="signal peptide" evidence="1">
    <location>
        <begin position="1"/>
        <end position="21"/>
    </location>
</feature>
<dbReference type="RefSeq" id="WP_214534771.1">
    <property type="nucleotide sequence ID" value="NZ_JAHFVK010000001.1"/>
</dbReference>
<comment type="caution">
    <text evidence="3">The sequence shown here is derived from an EMBL/GenBank/DDBJ whole genome shotgun (WGS) entry which is preliminary data.</text>
</comment>
<dbReference type="PANTHER" id="PTHR42951">
    <property type="entry name" value="METALLO-BETA-LACTAMASE DOMAIN-CONTAINING"/>
    <property type="match status" value="1"/>
</dbReference>
<dbReference type="SUPFAM" id="SSF56281">
    <property type="entry name" value="Metallo-hydrolase/oxidoreductase"/>
    <property type="match status" value="1"/>
</dbReference>